<accession>A0A6S9E606</accession>
<evidence type="ECO:0000256" key="2">
    <source>
        <dbReference type="SAM" id="SignalP"/>
    </source>
</evidence>
<keyword evidence="1" id="KW-0812">Transmembrane</keyword>
<organism evidence="3">
    <name type="scientific">Heterosigma akashiwo</name>
    <name type="common">Chromophytic alga</name>
    <name type="synonym">Heterosigma carterae</name>
    <dbReference type="NCBI Taxonomy" id="2829"/>
    <lineage>
        <taxon>Eukaryota</taxon>
        <taxon>Sar</taxon>
        <taxon>Stramenopiles</taxon>
        <taxon>Ochrophyta</taxon>
        <taxon>Raphidophyceae</taxon>
        <taxon>Chattonellales</taxon>
        <taxon>Chattonellaceae</taxon>
        <taxon>Heterosigma</taxon>
    </lineage>
</organism>
<feature type="transmembrane region" description="Helical" evidence="1">
    <location>
        <begin position="75"/>
        <end position="93"/>
    </location>
</feature>
<reference evidence="3" key="1">
    <citation type="submission" date="2021-01" db="EMBL/GenBank/DDBJ databases">
        <authorList>
            <person name="Corre E."/>
            <person name="Pelletier E."/>
            <person name="Niang G."/>
            <person name="Scheremetjew M."/>
            <person name="Finn R."/>
            <person name="Kale V."/>
            <person name="Holt S."/>
            <person name="Cochrane G."/>
            <person name="Meng A."/>
            <person name="Brown T."/>
            <person name="Cohen L."/>
        </authorList>
    </citation>
    <scope>NUCLEOTIDE SEQUENCE</scope>
    <source>
        <strain evidence="3">CCMP3107</strain>
    </source>
</reference>
<keyword evidence="1" id="KW-0472">Membrane</keyword>
<dbReference type="AlphaFoldDB" id="A0A6S9E606"/>
<evidence type="ECO:0000313" key="3">
    <source>
        <dbReference type="EMBL" id="CAE0624371.1"/>
    </source>
</evidence>
<feature type="chain" id="PRO_5030159545" evidence="2">
    <location>
        <begin position="20"/>
        <end position="99"/>
    </location>
</feature>
<keyword evidence="1" id="KW-1133">Transmembrane helix</keyword>
<feature type="signal peptide" evidence="2">
    <location>
        <begin position="1"/>
        <end position="19"/>
    </location>
</feature>
<protein>
    <submittedName>
        <fullName evidence="3">Uncharacterized protein</fullName>
    </submittedName>
</protein>
<proteinExistence type="predicted"/>
<sequence>MMKFVAILLLAVAAFQASAFQAPVARNNFVGARTAFPKSETSMKMAMDIDLTSVQSVLESTNVLLASKPTDFGGLYGPIFGLSLIGGLILFLSPPLKDD</sequence>
<keyword evidence="2" id="KW-0732">Signal</keyword>
<name>A0A6S9E606_HETAK</name>
<evidence type="ECO:0000256" key="1">
    <source>
        <dbReference type="SAM" id="Phobius"/>
    </source>
</evidence>
<dbReference type="EMBL" id="HBIU01007786">
    <property type="protein sequence ID" value="CAE0624371.1"/>
    <property type="molecule type" value="Transcribed_RNA"/>
</dbReference>
<gene>
    <name evidence="3" type="ORF">HAKA00212_LOCUS3038</name>
</gene>